<keyword evidence="3" id="KW-1185">Reference proteome</keyword>
<dbReference type="RefSeq" id="WP_063389434.1">
    <property type="nucleotide sequence ID" value="NZ_LVHY01000125.1"/>
</dbReference>
<sequence>MNTSPITNWEHVGAYFTFGPHSIGVVLSIIAAIGICVALIYAMFRHENQAFSEVNLLASKAVDEKLDLPKEGTYADPLMENVN</sequence>
<name>A0A161ZQ62_9BACI</name>
<keyword evidence="1" id="KW-0472">Membrane</keyword>
<gene>
    <name evidence="2" type="ORF">AZI98_16990</name>
</gene>
<protein>
    <submittedName>
        <fullName evidence="2">Uncharacterized protein</fullName>
    </submittedName>
</protein>
<accession>A0A161ZQ62</accession>
<organism evidence="2 3">
    <name type="scientific">Aeribacillus pallidus</name>
    <dbReference type="NCBI Taxonomy" id="33936"/>
    <lineage>
        <taxon>Bacteria</taxon>
        <taxon>Bacillati</taxon>
        <taxon>Bacillota</taxon>
        <taxon>Bacilli</taxon>
        <taxon>Bacillales</taxon>
        <taxon>Bacillaceae</taxon>
        <taxon>Aeribacillus</taxon>
    </lineage>
</organism>
<keyword evidence="1" id="KW-1133">Transmembrane helix</keyword>
<evidence type="ECO:0000256" key="1">
    <source>
        <dbReference type="SAM" id="Phobius"/>
    </source>
</evidence>
<dbReference type="STRING" id="33936.AZI98_16990"/>
<reference evidence="2 3" key="1">
    <citation type="submission" date="2016-04" db="EMBL/GenBank/DDBJ databases">
        <title>Draft genome sequence of Aeribacillus pallidus 8m3 from petroleum reservoir.</title>
        <authorList>
            <person name="Poltaraus A.B."/>
            <person name="Nazina T.N."/>
            <person name="Tourova T.P."/>
            <person name="Malakho S.M."/>
            <person name="Korshunova A.V."/>
            <person name="Sokolova D.S."/>
        </authorList>
    </citation>
    <scope>NUCLEOTIDE SEQUENCE [LARGE SCALE GENOMIC DNA]</scope>
    <source>
        <strain evidence="2 3">8m3</strain>
    </source>
</reference>
<evidence type="ECO:0000313" key="2">
    <source>
        <dbReference type="EMBL" id="KZN94977.1"/>
    </source>
</evidence>
<evidence type="ECO:0000313" key="3">
    <source>
        <dbReference type="Proteomes" id="UP000076476"/>
    </source>
</evidence>
<proteinExistence type="predicted"/>
<keyword evidence="1" id="KW-0812">Transmembrane</keyword>
<dbReference type="Proteomes" id="UP000076476">
    <property type="component" value="Unassembled WGS sequence"/>
</dbReference>
<comment type="caution">
    <text evidence="2">The sequence shown here is derived from an EMBL/GenBank/DDBJ whole genome shotgun (WGS) entry which is preliminary data.</text>
</comment>
<accession>A0A163YI42</accession>
<dbReference type="EMBL" id="LWBR01000072">
    <property type="protein sequence ID" value="KZN94977.1"/>
    <property type="molecule type" value="Genomic_DNA"/>
</dbReference>
<dbReference type="AlphaFoldDB" id="A0A161ZQ62"/>
<feature type="transmembrane region" description="Helical" evidence="1">
    <location>
        <begin position="23"/>
        <end position="44"/>
    </location>
</feature>